<feature type="binding site" evidence="4">
    <location>
        <position position="173"/>
    </location>
    <ligand>
        <name>substrate</name>
    </ligand>
</feature>
<organism evidence="6 7">
    <name type="scientific">Methylocella tundrae</name>
    <dbReference type="NCBI Taxonomy" id="227605"/>
    <lineage>
        <taxon>Bacteria</taxon>
        <taxon>Pseudomonadati</taxon>
        <taxon>Pseudomonadota</taxon>
        <taxon>Alphaproteobacteria</taxon>
        <taxon>Hyphomicrobiales</taxon>
        <taxon>Beijerinckiaceae</taxon>
        <taxon>Methylocella</taxon>
    </lineage>
</organism>
<dbReference type="PANTHER" id="PTHR43103:SF3">
    <property type="entry name" value="ADP-L-GLYCERO-D-MANNO-HEPTOSE-6-EPIMERASE"/>
    <property type="match status" value="1"/>
</dbReference>
<comment type="caution">
    <text evidence="4">Lacks conserved residue(s) required for the propagation of feature annotation.</text>
</comment>
<dbReference type="HAMAP" id="MF_01601">
    <property type="entry name" value="Heptose_epimerase"/>
    <property type="match status" value="1"/>
</dbReference>
<keyword evidence="3 4" id="KW-0119">Carbohydrate metabolism</keyword>
<dbReference type="PANTHER" id="PTHR43103">
    <property type="entry name" value="NUCLEOSIDE-DIPHOSPHATE-SUGAR EPIMERASE"/>
    <property type="match status" value="1"/>
</dbReference>
<comment type="similarity">
    <text evidence="4">Belongs to the NAD(P)-dependent epimerase/dehydratase family. HldD subfamily.</text>
</comment>
<dbReference type="KEGG" id="mtun:MTUNDRAET4_1391"/>
<feature type="binding site" evidence="4">
    <location>
        <position position="174"/>
    </location>
    <ligand>
        <name>NADP(+)</name>
        <dbReference type="ChEBI" id="CHEBI:58349"/>
    </ligand>
</feature>
<accession>A0A4U8Z0L2</accession>
<dbReference type="InterPro" id="IPR011912">
    <property type="entry name" value="Heptose_epim"/>
</dbReference>
<feature type="binding site" evidence="4">
    <location>
        <position position="191"/>
    </location>
    <ligand>
        <name>substrate</name>
    </ligand>
</feature>
<dbReference type="Proteomes" id="UP000294360">
    <property type="component" value="Chromosome"/>
</dbReference>
<comment type="pathway">
    <text evidence="4">Nucleotide-sugar biosynthesis; ADP-L-glycero-beta-D-manno-heptose biosynthesis; ADP-L-glycero-beta-D-manno-heptose from D-glycero-beta-D-manno-heptose 7-phosphate: step 4/4.</text>
</comment>
<dbReference type="InterPro" id="IPR001509">
    <property type="entry name" value="Epimerase_deHydtase"/>
</dbReference>
<sequence length="326" mass="36265">MIFVTGGTGFIGSNIVATLNERGVTDIIILDSLGHESKWKNIAKRRFYDVVTPDRIESFLSTAPRAEAVFHMGAISSTTASDGDEILRTNFQLSARLWDWCARQRTPFIYASSAATYGDGSNGFTDDESAPALDKLRPLNLYGWSKHAFDRWALERVAAGIAPPQWAGLKFFNVYGPNESHKGDMQSLVAKNTAAVAAGETISLFRSHREDFRDGQQLRDFVYVADCVAVMMWLLEHKDVSGLFNLGTGKARSFLDLTLAIGAALNKNVDVRYVDMPLSIRDRYQYFTQADMSKLQRAGCNIPFHSLEGGVADYVLSYLTQSDPYR</sequence>
<proteinExistence type="inferred from homology"/>
<dbReference type="GO" id="GO:0005975">
    <property type="term" value="P:carbohydrate metabolic process"/>
    <property type="evidence" value="ECO:0007669"/>
    <property type="project" value="UniProtKB-UniRule"/>
</dbReference>
<feature type="active site" description="Proton acceptor" evidence="4">
    <location>
        <position position="142"/>
    </location>
</feature>
<feature type="binding site" evidence="4">
    <location>
        <begin position="205"/>
        <end position="208"/>
    </location>
    <ligand>
        <name>substrate</name>
    </ligand>
</feature>
<feature type="binding site" evidence="4">
    <location>
        <begin position="31"/>
        <end position="32"/>
    </location>
    <ligand>
        <name>NADP(+)</name>
        <dbReference type="ChEBI" id="CHEBI:58349"/>
    </ligand>
</feature>
<keyword evidence="2 4" id="KW-0413">Isomerase</keyword>
<name>A0A4U8Z0L2_METTU</name>
<comment type="function">
    <text evidence="4">Catalyzes the interconversion between ADP-D-glycero-beta-D-manno-heptose and ADP-L-glycero-beta-D-manno-heptose via an epimerization at carbon 6 of the heptose.</text>
</comment>
<dbReference type="AlphaFoldDB" id="A0A4U8Z0L2"/>
<evidence type="ECO:0000256" key="1">
    <source>
        <dbReference type="ARBA" id="ARBA00022857"/>
    </source>
</evidence>
<evidence type="ECO:0000256" key="2">
    <source>
        <dbReference type="ARBA" id="ARBA00023235"/>
    </source>
</evidence>
<comment type="catalytic activity">
    <reaction evidence="4">
        <text>ADP-D-glycero-beta-D-manno-heptose = ADP-L-glycero-beta-D-manno-heptose</text>
        <dbReference type="Rhea" id="RHEA:17577"/>
        <dbReference type="ChEBI" id="CHEBI:59967"/>
        <dbReference type="ChEBI" id="CHEBI:61506"/>
        <dbReference type="EC" id="5.1.3.20"/>
    </reaction>
</comment>
<dbReference type="OrthoDB" id="9801785at2"/>
<comment type="domain">
    <text evidence="4">Contains a large N-terminal NADP-binding domain, and a smaller C-terminal substrate-binding domain.</text>
</comment>
<feature type="binding site" evidence="4">
    <location>
        <position position="219"/>
    </location>
    <ligand>
        <name>substrate</name>
    </ligand>
</feature>
<dbReference type="NCBIfam" id="TIGR02197">
    <property type="entry name" value="heptose_epim"/>
    <property type="match status" value="1"/>
</dbReference>
<dbReference type="EMBL" id="LR536450">
    <property type="protein sequence ID" value="VFU08284.1"/>
    <property type="molecule type" value="Genomic_DNA"/>
</dbReference>
<dbReference type="GO" id="GO:0097171">
    <property type="term" value="P:ADP-L-glycero-beta-D-manno-heptose biosynthetic process"/>
    <property type="evidence" value="ECO:0007669"/>
    <property type="project" value="UniProtKB-UniPathway"/>
</dbReference>
<feature type="binding site" evidence="4">
    <location>
        <begin position="72"/>
        <end position="76"/>
    </location>
    <ligand>
        <name>NADP(+)</name>
        <dbReference type="ChEBI" id="CHEBI:58349"/>
    </ligand>
</feature>
<evidence type="ECO:0000256" key="3">
    <source>
        <dbReference type="ARBA" id="ARBA00023277"/>
    </source>
</evidence>
<comment type="cofactor">
    <cofactor evidence="4">
        <name>NADP(+)</name>
        <dbReference type="ChEBI" id="CHEBI:58349"/>
    </cofactor>
    <text evidence="4">Binds 1 NADP(+) per subunit.</text>
</comment>
<feature type="binding site" evidence="4">
    <location>
        <position position="146"/>
    </location>
    <ligand>
        <name>NADP(+)</name>
        <dbReference type="ChEBI" id="CHEBI:58349"/>
    </ligand>
</feature>
<dbReference type="InterPro" id="IPR036291">
    <property type="entry name" value="NAD(P)-bd_dom_sf"/>
</dbReference>
<feature type="active site" description="Proton acceptor" evidence="4">
    <location>
        <position position="182"/>
    </location>
</feature>
<dbReference type="Pfam" id="PF01370">
    <property type="entry name" value="Epimerase"/>
    <property type="match status" value="1"/>
</dbReference>
<feature type="domain" description="NAD-dependent epimerase/dehydratase" evidence="5">
    <location>
        <begin position="2"/>
        <end position="247"/>
    </location>
</feature>
<dbReference type="SUPFAM" id="SSF51735">
    <property type="entry name" value="NAD(P)-binding Rossmann-fold domains"/>
    <property type="match status" value="1"/>
</dbReference>
<dbReference type="EC" id="5.1.3.20" evidence="4"/>
<feature type="binding site" evidence="4">
    <location>
        <position position="184"/>
    </location>
    <ligand>
        <name>substrate</name>
    </ligand>
</feature>
<dbReference type="GO" id="GO:0050661">
    <property type="term" value="F:NADP binding"/>
    <property type="evidence" value="ECO:0007669"/>
    <property type="project" value="InterPro"/>
</dbReference>
<feature type="binding site" evidence="4">
    <location>
        <position position="182"/>
    </location>
    <ligand>
        <name>NADP(+)</name>
        <dbReference type="ChEBI" id="CHEBI:58349"/>
    </ligand>
</feature>
<reference evidence="6 7" key="1">
    <citation type="submission" date="2019-03" db="EMBL/GenBank/DDBJ databases">
        <authorList>
            <person name="Kox A.R. M."/>
        </authorList>
    </citation>
    <scope>NUCLEOTIDE SEQUENCE [LARGE SCALE GENOMIC DNA]</scope>
    <source>
        <strain evidence="6">MTUNDRAET4 annotated genome</strain>
    </source>
</reference>
<dbReference type="RefSeq" id="WP_134488230.1">
    <property type="nucleotide sequence ID" value="NZ_CP139089.1"/>
</dbReference>
<evidence type="ECO:0000313" key="7">
    <source>
        <dbReference type="Proteomes" id="UP000294360"/>
    </source>
</evidence>
<evidence type="ECO:0000256" key="4">
    <source>
        <dbReference type="HAMAP-Rule" id="MF_01601"/>
    </source>
</evidence>
<feature type="binding site" evidence="4">
    <location>
        <begin position="10"/>
        <end position="11"/>
    </location>
    <ligand>
        <name>NADP(+)</name>
        <dbReference type="ChEBI" id="CHEBI:58349"/>
    </ligand>
</feature>
<dbReference type="GO" id="GO:0008712">
    <property type="term" value="F:ADP-glyceromanno-heptose 6-epimerase activity"/>
    <property type="evidence" value="ECO:0007669"/>
    <property type="project" value="UniProtKB-UniRule"/>
</dbReference>
<dbReference type="Gene3D" id="3.90.25.10">
    <property type="entry name" value="UDP-galactose 4-epimerase, domain 1"/>
    <property type="match status" value="1"/>
</dbReference>
<evidence type="ECO:0000313" key="6">
    <source>
        <dbReference type="EMBL" id="VFU08284.1"/>
    </source>
</evidence>
<evidence type="ECO:0000259" key="5">
    <source>
        <dbReference type="Pfam" id="PF01370"/>
    </source>
</evidence>
<keyword evidence="1 4" id="KW-0521">NADP</keyword>
<dbReference type="UniPathway" id="UPA00356">
    <property type="reaction ID" value="UER00440"/>
</dbReference>
<feature type="binding site" evidence="4">
    <location>
        <position position="38"/>
    </location>
    <ligand>
        <name>NADP(+)</name>
        <dbReference type="ChEBI" id="CHEBI:58349"/>
    </ligand>
</feature>
<protein>
    <recommendedName>
        <fullName evidence="4">ADP-L-glycero-D-manno-heptose-6-epimerase</fullName>
        <ecNumber evidence="4">5.1.3.20</ecNumber>
    </recommendedName>
    <alternativeName>
        <fullName evidence="4">ADP-L-glycero-beta-D-manno-heptose-6-epimerase</fullName>
        <shortName evidence="4">ADP-glyceromanno-heptose 6-epimerase</shortName>
        <shortName evidence="4">ADP-hep 6-epimerase</shortName>
        <shortName evidence="4">AGME</shortName>
    </alternativeName>
</protein>
<gene>
    <name evidence="4 6" type="primary">hldD</name>
    <name evidence="6" type="ORF">MTUNDRAET4_1391</name>
</gene>
<comment type="subunit">
    <text evidence="4">Homopentamer.</text>
</comment>
<feature type="binding site" evidence="4">
    <location>
        <position position="284"/>
    </location>
    <ligand>
        <name>substrate</name>
    </ligand>
</feature>
<dbReference type="Gene3D" id="3.40.50.720">
    <property type="entry name" value="NAD(P)-binding Rossmann-like Domain"/>
    <property type="match status" value="1"/>
</dbReference>
<dbReference type="CDD" id="cd05248">
    <property type="entry name" value="ADP_GME_SDR_e"/>
    <property type="match status" value="1"/>
</dbReference>